<organism evidence="1 2">
    <name type="scientific">Coprinellus micaceus</name>
    <name type="common">Glistening ink-cap mushroom</name>
    <name type="synonym">Coprinus micaceus</name>
    <dbReference type="NCBI Taxonomy" id="71717"/>
    <lineage>
        <taxon>Eukaryota</taxon>
        <taxon>Fungi</taxon>
        <taxon>Dikarya</taxon>
        <taxon>Basidiomycota</taxon>
        <taxon>Agaricomycotina</taxon>
        <taxon>Agaricomycetes</taxon>
        <taxon>Agaricomycetidae</taxon>
        <taxon>Agaricales</taxon>
        <taxon>Agaricineae</taxon>
        <taxon>Psathyrellaceae</taxon>
        <taxon>Coprinellus</taxon>
    </lineage>
</organism>
<protein>
    <recommendedName>
        <fullName evidence="3">F-box domain-containing protein</fullName>
    </recommendedName>
</protein>
<name>A0A4Y7ST39_COPMI</name>
<dbReference type="EMBL" id="QPFP01000063">
    <property type="protein sequence ID" value="TEB24774.1"/>
    <property type="molecule type" value="Genomic_DNA"/>
</dbReference>
<dbReference type="STRING" id="71717.A0A4Y7ST39"/>
<evidence type="ECO:0008006" key="3">
    <source>
        <dbReference type="Google" id="ProtNLM"/>
    </source>
</evidence>
<keyword evidence="2" id="KW-1185">Reference proteome</keyword>
<gene>
    <name evidence="1" type="ORF">FA13DRAFT_1286954</name>
</gene>
<proteinExistence type="predicted"/>
<reference evidence="1 2" key="1">
    <citation type="journal article" date="2019" name="Nat. Ecol. Evol.">
        <title>Megaphylogeny resolves global patterns of mushroom evolution.</title>
        <authorList>
            <person name="Varga T."/>
            <person name="Krizsan K."/>
            <person name="Foldi C."/>
            <person name="Dima B."/>
            <person name="Sanchez-Garcia M."/>
            <person name="Sanchez-Ramirez S."/>
            <person name="Szollosi G.J."/>
            <person name="Szarkandi J.G."/>
            <person name="Papp V."/>
            <person name="Albert L."/>
            <person name="Andreopoulos W."/>
            <person name="Angelini C."/>
            <person name="Antonin V."/>
            <person name="Barry K.W."/>
            <person name="Bougher N.L."/>
            <person name="Buchanan P."/>
            <person name="Buyck B."/>
            <person name="Bense V."/>
            <person name="Catcheside P."/>
            <person name="Chovatia M."/>
            <person name="Cooper J."/>
            <person name="Damon W."/>
            <person name="Desjardin D."/>
            <person name="Finy P."/>
            <person name="Geml J."/>
            <person name="Haridas S."/>
            <person name="Hughes K."/>
            <person name="Justo A."/>
            <person name="Karasinski D."/>
            <person name="Kautmanova I."/>
            <person name="Kiss B."/>
            <person name="Kocsube S."/>
            <person name="Kotiranta H."/>
            <person name="LaButti K.M."/>
            <person name="Lechner B.E."/>
            <person name="Liimatainen K."/>
            <person name="Lipzen A."/>
            <person name="Lukacs Z."/>
            <person name="Mihaltcheva S."/>
            <person name="Morgado L.N."/>
            <person name="Niskanen T."/>
            <person name="Noordeloos M.E."/>
            <person name="Ohm R.A."/>
            <person name="Ortiz-Santana B."/>
            <person name="Ovrebo C."/>
            <person name="Racz N."/>
            <person name="Riley R."/>
            <person name="Savchenko A."/>
            <person name="Shiryaev A."/>
            <person name="Soop K."/>
            <person name="Spirin V."/>
            <person name="Szebenyi C."/>
            <person name="Tomsovsky M."/>
            <person name="Tulloss R.E."/>
            <person name="Uehling J."/>
            <person name="Grigoriev I.V."/>
            <person name="Vagvolgyi C."/>
            <person name="Papp T."/>
            <person name="Martin F.M."/>
            <person name="Miettinen O."/>
            <person name="Hibbett D.S."/>
            <person name="Nagy L.G."/>
        </authorList>
    </citation>
    <scope>NUCLEOTIDE SEQUENCE [LARGE SCALE GENOMIC DNA]</scope>
    <source>
        <strain evidence="1 2">FP101781</strain>
    </source>
</reference>
<accession>A0A4Y7ST39</accession>
<dbReference type="AlphaFoldDB" id="A0A4Y7ST39"/>
<comment type="caution">
    <text evidence="1">The sequence shown here is derived from an EMBL/GenBank/DDBJ whole genome shotgun (WGS) entry which is preliminary data.</text>
</comment>
<evidence type="ECO:0000313" key="1">
    <source>
        <dbReference type="EMBL" id="TEB24774.1"/>
    </source>
</evidence>
<sequence>MARKRHKQHRAPELPVEILLVIFMYVHPDHVERFRWKDSVIWDDDLASPSITPNSYASVCKWWAAVMGGIPEFWTHIIVHIDHPRHFDQLTLALESSRPENIKTVTILHSKQSGEINEEVERVELERMLLQLLQPENKARIRSLAVRTRWSGSLPKTMIHPWPGLRTLRLESERRSLDHLPSQIAPPIPSPFSLSFPLSALGLTGPMFVSLWRCADGRKAMQHASLLSLTVCQLREEDGGREPFTFCELTKAVYTFCGVRAVNLIDIHIPVGRNAPGLTSLFTIDGERVNALRFEAVPLRLITHFIDSLWRPGRYSDIGSFKIHHCRELSASQRTAIQTDTAGNIKTLYAELIGVSHPSDLIILLKRLSPNEIRIQQCAGLTDEVLSAIAAGQSTFLKRRQRLHIVDCHNYSLVRLQTLFASKPRVSLNIEGDVTTLSWQRQRPDWGFDD</sequence>
<evidence type="ECO:0000313" key="2">
    <source>
        <dbReference type="Proteomes" id="UP000298030"/>
    </source>
</evidence>
<dbReference type="OrthoDB" id="3001771at2759"/>
<dbReference type="Proteomes" id="UP000298030">
    <property type="component" value="Unassembled WGS sequence"/>
</dbReference>